<feature type="active site" description="Charge relay system" evidence="7 8">
    <location>
        <position position="173"/>
    </location>
</feature>
<dbReference type="PROSITE" id="PS00138">
    <property type="entry name" value="SUBTILASE_SER"/>
    <property type="match status" value="1"/>
</dbReference>
<gene>
    <name evidence="11" type="ORF">CCR75_008447</name>
</gene>
<dbReference type="FunFam" id="3.40.50.200:FF:000093">
    <property type="entry name" value="Uncharacterized protein"/>
    <property type="match status" value="1"/>
</dbReference>
<comment type="caution">
    <text evidence="11">The sequence shown here is derived from an EMBL/GenBank/DDBJ whole genome shotgun (WGS) entry which is preliminary data.</text>
</comment>
<dbReference type="EC" id="3.4.21.62" evidence="6"/>
<evidence type="ECO:0000256" key="7">
    <source>
        <dbReference type="PIRSR" id="PIRSR615500-1"/>
    </source>
</evidence>
<evidence type="ECO:0000256" key="8">
    <source>
        <dbReference type="PROSITE-ProRule" id="PRU01240"/>
    </source>
</evidence>
<keyword evidence="4 8" id="KW-0720">Serine protease</keyword>
<dbReference type="Proteomes" id="UP000294530">
    <property type="component" value="Unassembled WGS sequence"/>
</dbReference>
<accession>A0A976FI94</accession>
<sequence length="527" mass="58155">MDHRKVFMFSLTLLLSSVQAFNHVLLVHLHPCLNARELLLSSELSRSERREKVFQTLTRSVSDVQRSVSSFIEAQNEVNLTVSRLWIQNTLIVRYQSDHHGFHSVLKQNLRWFPGVLQVEEDTRVLRLIEAHQDKNIASLDLEKPQSNIKLLHAPQLWNKGVKGKHVIVASIDSGVRYTHDALRQTFRGTLSNGNVDFDYSFWFPPTTDMSKETPDTADKVGHGTHTMGTAVGGNGIGIAPEATWITARAFDVWGAAKKSDFLVAAQWVLCPTKLDGSKVNCSLGADVITNSYGVDRSTSEYSHWTWLQPIIDTWRAAGVYPVFASGNTNGFLCGSIYYPGSQEDTIAVGALIGGFSLWGASGKGPSLDNKCSVQNRNGLTSSFRNNYVIKPDFVAPGVGIRSAMSVKDHAFTRFTGTSMATPHVAGAIALLLSISYLPEERLKIKPPPYKVLLQSLSNTTTRGLSKPFLVPSKCGNISYQDYPNNIYGWGLVNVCEAANNLGFRCDNIAIGYENKPIEFTAIIATE</sequence>
<comment type="similarity">
    <text evidence="1 8">Belongs to the peptidase S8 family.</text>
</comment>
<dbReference type="GO" id="GO:0004252">
    <property type="term" value="F:serine-type endopeptidase activity"/>
    <property type="evidence" value="ECO:0007669"/>
    <property type="project" value="UniProtKB-UniRule"/>
</dbReference>
<name>A0A976FI94_BRELC</name>
<feature type="active site" description="Charge relay system" evidence="7 8">
    <location>
        <position position="223"/>
    </location>
</feature>
<keyword evidence="9" id="KW-0732">Signal</keyword>
<dbReference type="GO" id="GO:0006508">
    <property type="term" value="P:proteolysis"/>
    <property type="evidence" value="ECO:0007669"/>
    <property type="project" value="UniProtKB-KW"/>
</dbReference>
<dbReference type="Pfam" id="PF00082">
    <property type="entry name" value="Peptidase_S8"/>
    <property type="match status" value="1"/>
</dbReference>
<feature type="domain" description="Peptidase S8/S53" evidence="10">
    <location>
        <begin position="164"/>
        <end position="491"/>
    </location>
</feature>
<dbReference type="InterPro" id="IPR000209">
    <property type="entry name" value="Peptidase_S8/S53_dom"/>
</dbReference>
<keyword evidence="12" id="KW-1185">Reference proteome</keyword>
<reference evidence="11 12" key="1">
    <citation type="journal article" date="2021" name="Genome Biol.">
        <title>AFLAP: assembly-free linkage analysis pipeline using k-mers from genome sequencing data.</title>
        <authorList>
            <person name="Fletcher K."/>
            <person name="Zhang L."/>
            <person name="Gil J."/>
            <person name="Han R."/>
            <person name="Cavanaugh K."/>
            <person name="Michelmore R."/>
        </authorList>
    </citation>
    <scope>NUCLEOTIDE SEQUENCE [LARGE SCALE GENOMIC DNA]</scope>
    <source>
        <strain evidence="11 12">SF5</strain>
    </source>
</reference>
<evidence type="ECO:0000256" key="3">
    <source>
        <dbReference type="ARBA" id="ARBA00022801"/>
    </source>
</evidence>
<evidence type="ECO:0000256" key="6">
    <source>
        <dbReference type="ARBA" id="ARBA00023619"/>
    </source>
</evidence>
<dbReference type="PANTHER" id="PTHR43399">
    <property type="entry name" value="SUBTILISIN-RELATED"/>
    <property type="match status" value="1"/>
</dbReference>
<comment type="catalytic activity">
    <reaction evidence="5">
        <text>Hydrolysis of proteins with broad specificity for peptide bonds, and a preference for a large uncharged residue in P1. Hydrolyzes peptide amides.</text>
        <dbReference type="EC" id="3.4.21.62"/>
    </reaction>
</comment>
<feature type="signal peptide" evidence="9">
    <location>
        <begin position="1"/>
        <end position="20"/>
    </location>
</feature>
<dbReference type="RefSeq" id="XP_067816555.1">
    <property type="nucleotide sequence ID" value="XM_067966499.1"/>
</dbReference>
<evidence type="ECO:0000256" key="2">
    <source>
        <dbReference type="ARBA" id="ARBA00022670"/>
    </source>
</evidence>
<evidence type="ECO:0000259" key="10">
    <source>
        <dbReference type="Pfam" id="PF00082"/>
    </source>
</evidence>
<dbReference type="Gene3D" id="3.40.50.200">
    <property type="entry name" value="Peptidase S8/S53 domain"/>
    <property type="match status" value="1"/>
</dbReference>
<dbReference type="SUPFAM" id="SSF52743">
    <property type="entry name" value="Subtilisin-like"/>
    <property type="match status" value="1"/>
</dbReference>
<dbReference type="InterPro" id="IPR036852">
    <property type="entry name" value="Peptidase_S8/S53_dom_sf"/>
</dbReference>
<evidence type="ECO:0000313" key="12">
    <source>
        <dbReference type="Proteomes" id="UP000294530"/>
    </source>
</evidence>
<organism evidence="11 12">
    <name type="scientific">Bremia lactucae</name>
    <name type="common">Lettuce downy mildew</name>
    <dbReference type="NCBI Taxonomy" id="4779"/>
    <lineage>
        <taxon>Eukaryota</taxon>
        <taxon>Sar</taxon>
        <taxon>Stramenopiles</taxon>
        <taxon>Oomycota</taxon>
        <taxon>Peronosporomycetes</taxon>
        <taxon>Peronosporales</taxon>
        <taxon>Peronosporaceae</taxon>
        <taxon>Bremia</taxon>
    </lineage>
</organism>
<dbReference type="OrthoDB" id="206201at2759"/>
<proteinExistence type="inferred from homology"/>
<evidence type="ECO:0000313" key="11">
    <source>
        <dbReference type="EMBL" id="TDH67056.1"/>
    </source>
</evidence>
<keyword evidence="3 8" id="KW-0378">Hydrolase</keyword>
<keyword evidence="2 8" id="KW-0645">Protease</keyword>
<evidence type="ECO:0000256" key="1">
    <source>
        <dbReference type="ARBA" id="ARBA00011073"/>
    </source>
</evidence>
<dbReference type="InterPro" id="IPR051048">
    <property type="entry name" value="Peptidase_S8/S53_subtilisin"/>
</dbReference>
<dbReference type="EMBL" id="SHOA02000006">
    <property type="protein sequence ID" value="TDH67056.1"/>
    <property type="molecule type" value="Genomic_DNA"/>
</dbReference>
<feature type="chain" id="PRO_5037156496" description="subtilisin" evidence="9">
    <location>
        <begin position="21"/>
        <end position="527"/>
    </location>
</feature>
<dbReference type="PANTHER" id="PTHR43399:SF4">
    <property type="entry name" value="CELL WALL-ASSOCIATED PROTEASE"/>
    <property type="match status" value="1"/>
</dbReference>
<dbReference type="InterPro" id="IPR015500">
    <property type="entry name" value="Peptidase_S8_subtilisin-rel"/>
</dbReference>
<dbReference type="AlphaFoldDB" id="A0A976FI94"/>
<evidence type="ECO:0000256" key="4">
    <source>
        <dbReference type="ARBA" id="ARBA00022825"/>
    </source>
</evidence>
<evidence type="ECO:0000256" key="9">
    <source>
        <dbReference type="SAM" id="SignalP"/>
    </source>
</evidence>
<protein>
    <recommendedName>
        <fullName evidence="6">subtilisin</fullName>
        <ecNumber evidence="6">3.4.21.62</ecNumber>
    </recommendedName>
</protein>
<dbReference type="KEGG" id="blac:94352170"/>
<feature type="active site" description="Charge relay system" evidence="7 8">
    <location>
        <position position="419"/>
    </location>
</feature>
<dbReference type="GeneID" id="94352170"/>
<dbReference type="InterPro" id="IPR023828">
    <property type="entry name" value="Peptidase_S8_Ser-AS"/>
</dbReference>
<dbReference type="PRINTS" id="PR00723">
    <property type="entry name" value="SUBTILISIN"/>
</dbReference>
<evidence type="ECO:0000256" key="5">
    <source>
        <dbReference type="ARBA" id="ARBA00023529"/>
    </source>
</evidence>
<dbReference type="PROSITE" id="PS51892">
    <property type="entry name" value="SUBTILASE"/>
    <property type="match status" value="1"/>
</dbReference>